<feature type="transmembrane region" description="Helical" evidence="5">
    <location>
        <begin position="207"/>
        <end position="227"/>
    </location>
</feature>
<evidence type="ECO:0000256" key="3">
    <source>
        <dbReference type="ARBA" id="ARBA00022777"/>
    </source>
</evidence>
<dbReference type="InterPro" id="IPR008979">
    <property type="entry name" value="Galactose-bd-like_sf"/>
</dbReference>
<keyword evidence="3" id="KW-0418">Kinase</keyword>
<feature type="domain" description="Histidine kinase" evidence="6">
    <location>
        <begin position="792"/>
        <end position="928"/>
    </location>
</feature>
<dbReference type="RefSeq" id="WP_268047777.1">
    <property type="nucleotide sequence ID" value="NZ_JAPQES010000001.1"/>
</dbReference>
<dbReference type="InterPro" id="IPR036890">
    <property type="entry name" value="HATPase_C_sf"/>
</dbReference>
<dbReference type="EC" id="2.7.13.3" evidence="2"/>
<dbReference type="Pfam" id="PF02518">
    <property type="entry name" value="HATPase_c"/>
    <property type="match status" value="1"/>
</dbReference>
<dbReference type="InterPro" id="IPR003594">
    <property type="entry name" value="HATPase_dom"/>
</dbReference>
<proteinExistence type="predicted"/>
<protein>
    <recommendedName>
        <fullName evidence="2">histidine kinase</fullName>
        <ecNumber evidence="2">2.7.13.3</ecNumber>
    </recommendedName>
</protein>
<dbReference type="Proteomes" id="UP001079657">
    <property type="component" value="Unassembled WGS sequence"/>
</dbReference>
<evidence type="ECO:0000313" key="8">
    <source>
        <dbReference type="Proteomes" id="UP001079657"/>
    </source>
</evidence>
<dbReference type="PANTHER" id="PTHR43395:SF1">
    <property type="entry name" value="CHEMOTAXIS PROTEIN CHEA"/>
    <property type="match status" value="1"/>
</dbReference>
<name>A0ABT4CK50_9CLOT</name>
<reference evidence="7" key="1">
    <citation type="submission" date="2022-12" db="EMBL/GenBank/DDBJ databases">
        <authorList>
            <person name="Wang J."/>
        </authorList>
    </citation>
    <scope>NUCLEOTIDE SEQUENCE</scope>
    <source>
        <strain evidence="7">HY-42-06</strain>
    </source>
</reference>
<dbReference type="InterPro" id="IPR051315">
    <property type="entry name" value="Bact_Chemotaxis_CheA"/>
</dbReference>
<dbReference type="InterPro" id="IPR011623">
    <property type="entry name" value="7TMR_DISM_rcpt_extracell_dom1"/>
</dbReference>
<keyword evidence="3" id="KW-0808">Transferase</keyword>
<keyword evidence="7" id="KW-0547">Nucleotide-binding</keyword>
<accession>A0ABT4CK50</accession>
<evidence type="ECO:0000256" key="4">
    <source>
        <dbReference type="ARBA" id="ARBA00023012"/>
    </source>
</evidence>
<dbReference type="Pfam" id="PF07695">
    <property type="entry name" value="7TMR-DISM_7TM"/>
    <property type="match status" value="1"/>
</dbReference>
<keyword evidence="7" id="KW-0067">ATP-binding</keyword>
<gene>
    <name evidence="7" type="ORF">OXH55_02015</name>
</gene>
<feature type="transmembrane region" description="Helical" evidence="5">
    <location>
        <begin position="239"/>
        <end position="256"/>
    </location>
</feature>
<evidence type="ECO:0000259" key="6">
    <source>
        <dbReference type="PROSITE" id="PS50109"/>
    </source>
</evidence>
<dbReference type="SUPFAM" id="SSF55874">
    <property type="entry name" value="ATPase domain of HSP90 chaperone/DNA topoisomerase II/histidine kinase"/>
    <property type="match status" value="1"/>
</dbReference>
<dbReference type="Gene3D" id="2.60.120.260">
    <property type="entry name" value="Galactose-binding domain-like"/>
    <property type="match status" value="1"/>
</dbReference>
<keyword evidence="4" id="KW-0902">Two-component regulatory system</keyword>
<dbReference type="PRINTS" id="PR00344">
    <property type="entry name" value="BCTRLSENSOR"/>
</dbReference>
<comment type="caution">
    <text evidence="7">The sequence shown here is derived from an EMBL/GenBank/DDBJ whole genome shotgun (WGS) entry which is preliminary data.</text>
</comment>
<keyword evidence="5" id="KW-1133">Transmembrane helix</keyword>
<dbReference type="PROSITE" id="PS50109">
    <property type="entry name" value="HIS_KIN"/>
    <property type="match status" value="1"/>
</dbReference>
<feature type="transmembrane region" description="Helical" evidence="5">
    <location>
        <begin position="331"/>
        <end position="349"/>
    </location>
</feature>
<feature type="transmembrane region" description="Helical" evidence="5">
    <location>
        <begin position="276"/>
        <end position="296"/>
    </location>
</feature>
<evidence type="ECO:0000256" key="1">
    <source>
        <dbReference type="ARBA" id="ARBA00000085"/>
    </source>
</evidence>
<dbReference type="GO" id="GO:0005524">
    <property type="term" value="F:ATP binding"/>
    <property type="evidence" value="ECO:0007669"/>
    <property type="project" value="UniProtKB-KW"/>
</dbReference>
<dbReference type="Gene3D" id="3.30.565.10">
    <property type="entry name" value="Histidine kinase-like ATPase, C-terminal domain"/>
    <property type="match status" value="1"/>
</dbReference>
<keyword evidence="5" id="KW-0812">Transmembrane</keyword>
<comment type="catalytic activity">
    <reaction evidence="1">
        <text>ATP + protein L-histidine = ADP + protein N-phospho-L-histidine.</text>
        <dbReference type="EC" id="2.7.13.3"/>
    </reaction>
</comment>
<feature type="transmembrane region" description="Helical" evidence="5">
    <location>
        <begin position="361"/>
        <end position="380"/>
    </location>
</feature>
<evidence type="ECO:0000256" key="5">
    <source>
        <dbReference type="SAM" id="Phobius"/>
    </source>
</evidence>
<dbReference type="SMART" id="SM00387">
    <property type="entry name" value="HATPase_c"/>
    <property type="match status" value="1"/>
</dbReference>
<dbReference type="SUPFAM" id="SSF49785">
    <property type="entry name" value="Galactose-binding domain-like"/>
    <property type="match status" value="1"/>
</dbReference>
<evidence type="ECO:0000256" key="2">
    <source>
        <dbReference type="ARBA" id="ARBA00012438"/>
    </source>
</evidence>
<evidence type="ECO:0000313" key="7">
    <source>
        <dbReference type="EMBL" id="MCY6369422.1"/>
    </source>
</evidence>
<keyword evidence="8" id="KW-1185">Reference proteome</keyword>
<organism evidence="7 8">
    <name type="scientific">Clostridium ganghwense</name>
    <dbReference type="NCBI Taxonomy" id="312089"/>
    <lineage>
        <taxon>Bacteria</taxon>
        <taxon>Bacillati</taxon>
        <taxon>Bacillota</taxon>
        <taxon>Clostridia</taxon>
        <taxon>Eubacteriales</taxon>
        <taxon>Clostridiaceae</taxon>
        <taxon>Clostridium</taxon>
    </lineage>
</organism>
<dbReference type="InterPro" id="IPR004358">
    <property type="entry name" value="Sig_transdc_His_kin-like_C"/>
</dbReference>
<dbReference type="PANTHER" id="PTHR43395">
    <property type="entry name" value="SENSOR HISTIDINE KINASE CHEA"/>
    <property type="match status" value="1"/>
</dbReference>
<dbReference type="InterPro" id="IPR005467">
    <property type="entry name" value="His_kinase_dom"/>
</dbReference>
<sequence length="928" mass="108221">MKNKKSKIILGIILLIVIVIVAAKIFLTEDRNVSVAQNGYIDLSKWNFEKDGILELDGEWEFYYNKLYKPEDFSSNTIKNKQYFKIPSNLNGTVIDGKKLNHYGYMTLRLIIKLNEKDADKFLGLKVQNMLTASKIWINGDLTDYHGVVAKNEKQYKPIFKPTLSIFKSKTNYVEIVIQTANFREPFSSIESLYIGTKNQILKKQNIQLAIDLFLIGSIFIIALYHLGLFKIRPQNKSTLYFGLFCLDIGMRSLFMGERILVQVFPNMHFEVISKFAAISYYVAVPLFLMFLKELFSEISDQIVSTSKYVGIVMTFICLVTTNKIYDEFAIVSQIYTVGICLYVLYNLLKLSIRREENAFQVVLGFISIIIALLCDILGYDGYMRIRVAMPIGVFLFIFIQSYMLAKKFSNAFVVVERLAEENDAMYKEIKEMNIQLEGKVRDRTKKLYNSRKELKNLLDNAGQGFLTFGRELIVDEEYSIQCKDIFNMEINNKKISEILFINNLEDKKLFIRIIDEIFNTSDEHKIQMLIELMPKVINIYNKDITIEYKVLYNTRNENDKRIMIILTDISEKKELENRIEQERNILKMVVNAVIYYEDSNELINSYIEFCQVSFDNLLKSNKKFEDVYCEILRKIHTYKGNFAQMNMLNTAYELEEIEESLVKIKDKLTIDNFKMAVDIYILNNAIKEDLNKLTTILGKDYFDKEKIVIDREKLSEIENMIQENFNEEESRKIIHMIRRLLYVPLKKLLEPYCKYTVGAAESLEKQIYTMEVEGDDISVDLDKYQDLIKSMIHIFRNMLDHGIESVEERVRKGKNEYGKIICFLKKQGNDIIIKIQDDGCGIDLHNLKKKIVQRNLLSYTEAEALSEEETLEYIFKDGFTTKDYCTQLSGRGVGLSAVRKEVEKLNGNIEVYTKVDEGTTFKIIIKE</sequence>
<dbReference type="EMBL" id="JAPQES010000001">
    <property type="protein sequence ID" value="MCY6369422.1"/>
    <property type="molecule type" value="Genomic_DNA"/>
</dbReference>
<keyword evidence="5" id="KW-0472">Membrane</keyword>